<feature type="region of interest" description="Disordered" evidence="1">
    <location>
        <begin position="480"/>
        <end position="499"/>
    </location>
</feature>
<organism evidence="2 3">
    <name type="scientific">Durusdinium trenchii</name>
    <dbReference type="NCBI Taxonomy" id="1381693"/>
    <lineage>
        <taxon>Eukaryota</taxon>
        <taxon>Sar</taxon>
        <taxon>Alveolata</taxon>
        <taxon>Dinophyceae</taxon>
        <taxon>Suessiales</taxon>
        <taxon>Symbiodiniaceae</taxon>
        <taxon>Durusdinium</taxon>
    </lineage>
</organism>
<comment type="caution">
    <text evidence="2">The sequence shown here is derived from an EMBL/GenBank/DDBJ whole genome shotgun (WGS) entry which is preliminary data.</text>
</comment>
<name>A0ABP0NBR3_9DINO</name>
<keyword evidence="3" id="KW-1185">Reference proteome</keyword>
<dbReference type="Proteomes" id="UP001642484">
    <property type="component" value="Unassembled WGS sequence"/>
</dbReference>
<evidence type="ECO:0000313" key="3">
    <source>
        <dbReference type="Proteomes" id="UP001642484"/>
    </source>
</evidence>
<sequence length="532" mass="59391">MFAGYPSQLILRFASVWYCTSGEAKRPQAQPKLPENTRHGQLLSYDRSEQLRPACFCRGLIYNRLSNSWNILEEHETKYVALKAEPDPAPAAEPERATAPAPALGVKVRQEEADFPPDSDTPGLVRCGSAAALKEEEMEVKVDPHEVMSAEEQDLREALKAAFARLKVAAARWSEDGEDDHGASCVHCFRRFSPSCAPGRLYLRDSLTAPWPSVKLLRTNGQVVWRPEWCLPHFQGPGSWEEGASMGGLFSWALEPGHVNFGEGFEVNLRDEPGPDSPDLEEDRLPNDFLLSFRRGHSEWHFSAGSRGRPGVQKVVADETFGTVGQRHMFWAACLEGSDGKHYVIVGTVPGLLSDHFFVAKVVRPRPLTHLGFSFLPGAGPSAGLEPLWIESITIYPHGLSGELPFVSHRYLEVVKEDELEVKTLVQIKLEEEVKTEDAWTHPPRLVLFAKKPTGGTENEMRARLESWCADARRELGLREEKVRSPSSTKRRRLAPAAHMSETAPVSWVPLAEASGSNGFGQRVWFRSWSER</sequence>
<evidence type="ECO:0000313" key="2">
    <source>
        <dbReference type="EMBL" id="CAK9060332.1"/>
    </source>
</evidence>
<proteinExistence type="predicted"/>
<reference evidence="2 3" key="1">
    <citation type="submission" date="2024-02" db="EMBL/GenBank/DDBJ databases">
        <authorList>
            <person name="Chen Y."/>
            <person name="Shah S."/>
            <person name="Dougan E. K."/>
            <person name="Thang M."/>
            <person name="Chan C."/>
        </authorList>
    </citation>
    <scope>NUCLEOTIDE SEQUENCE [LARGE SCALE GENOMIC DNA]</scope>
</reference>
<evidence type="ECO:0000256" key="1">
    <source>
        <dbReference type="SAM" id="MobiDB-lite"/>
    </source>
</evidence>
<accession>A0ABP0NBR3</accession>
<protein>
    <submittedName>
        <fullName evidence="2">Uncharacterized protein</fullName>
    </submittedName>
</protein>
<gene>
    <name evidence="2" type="ORF">CCMP2556_LOCUS29684</name>
</gene>
<dbReference type="EMBL" id="CAXAMN010021507">
    <property type="protein sequence ID" value="CAK9060332.1"/>
    <property type="molecule type" value="Genomic_DNA"/>
</dbReference>